<gene>
    <name evidence="5" type="ORF">FEF65_01940</name>
</gene>
<reference evidence="5 6" key="1">
    <citation type="journal article" date="2019" name="Appl. Environ. Microbiol.">
        <title>Environmental Evidence and Genomic Insight of Iron-oxidizing Bacteria Preference Towards More Corrosion Resistant Stainless Steel at Higher Salinities.</title>
        <authorList>
            <person name="Garrison C.E."/>
            <person name="Price K.A."/>
            <person name="Field E.K."/>
        </authorList>
    </citation>
    <scope>NUCLEOTIDE SEQUENCE [LARGE SCALE GENOMIC DNA]</scope>
    <source>
        <strain evidence="5 6">P3</strain>
    </source>
</reference>
<protein>
    <recommendedName>
        <fullName evidence="4">phosphoglycolate phosphatase</fullName>
        <ecNumber evidence="4">3.1.3.18</ecNumber>
    </recommendedName>
</protein>
<comment type="similarity">
    <text evidence="3">Belongs to the HAD-like hydrolase superfamily. CbbY/CbbZ/Gph/YieH family.</text>
</comment>
<comment type="pathway">
    <text evidence="2">Organic acid metabolism; glycolate biosynthesis; glycolate from 2-phosphoglycolate: step 1/1.</text>
</comment>
<dbReference type="PANTHER" id="PTHR43434:SF1">
    <property type="entry name" value="PHOSPHOGLYCOLATE PHOSPHATASE"/>
    <property type="match status" value="1"/>
</dbReference>
<dbReference type="SFLD" id="SFLDS00003">
    <property type="entry name" value="Haloacid_Dehalogenase"/>
    <property type="match status" value="1"/>
</dbReference>
<comment type="caution">
    <text evidence="5">The sequence shown here is derived from an EMBL/GenBank/DDBJ whole genome shotgun (WGS) entry which is preliminary data.</text>
</comment>
<dbReference type="Gene3D" id="3.40.50.1000">
    <property type="entry name" value="HAD superfamily/HAD-like"/>
    <property type="match status" value="1"/>
</dbReference>
<keyword evidence="6" id="KW-1185">Reference proteome</keyword>
<dbReference type="InterPro" id="IPR050155">
    <property type="entry name" value="HAD-like_hydrolase_sf"/>
</dbReference>
<proteinExistence type="inferred from homology"/>
<dbReference type="InterPro" id="IPR036412">
    <property type="entry name" value="HAD-like_sf"/>
</dbReference>
<dbReference type="Proteomes" id="UP000306585">
    <property type="component" value="Unassembled WGS sequence"/>
</dbReference>
<evidence type="ECO:0000256" key="2">
    <source>
        <dbReference type="ARBA" id="ARBA00004818"/>
    </source>
</evidence>
<dbReference type="SFLD" id="SFLDG01129">
    <property type="entry name" value="C1.5:_HAD__Beta-PGM__Phosphata"/>
    <property type="match status" value="1"/>
</dbReference>
<dbReference type="GO" id="GO:0008967">
    <property type="term" value="F:phosphoglycolate phosphatase activity"/>
    <property type="evidence" value="ECO:0007669"/>
    <property type="project" value="UniProtKB-EC"/>
</dbReference>
<sequence>MVLIMFDIDGTLTESYAYDQQAYAGAFLDATGCSGVNTDWHSYEHVTSHGITAQAIRCHLGQDADAAMIQAVEQRMLRRLQALYRHSPELFCEVAGASDFLDYLRGLDGVTLSLATGCWLSEARFKLSASGIDVDGIQMASSEDGCSRTDIMTAAARRAGNAVGIPSFDRVIYFGDGLWDMKAAAALGYEFVGIGERTELLRQAGVSCLHRDYSAPAALISSLALSAVS</sequence>
<comment type="catalytic activity">
    <reaction evidence="1">
        <text>2-phosphoglycolate + H2O = glycolate + phosphate</text>
        <dbReference type="Rhea" id="RHEA:14369"/>
        <dbReference type="ChEBI" id="CHEBI:15377"/>
        <dbReference type="ChEBI" id="CHEBI:29805"/>
        <dbReference type="ChEBI" id="CHEBI:43474"/>
        <dbReference type="ChEBI" id="CHEBI:58033"/>
        <dbReference type="EC" id="3.1.3.18"/>
    </reaction>
</comment>
<evidence type="ECO:0000256" key="4">
    <source>
        <dbReference type="ARBA" id="ARBA00013078"/>
    </source>
</evidence>
<dbReference type="PANTHER" id="PTHR43434">
    <property type="entry name" value="PHOSPHOGLYCOLATE PHOSPHATASE"/>
    <property type="match status" value="1"/>
</dbReference>
<keyword evidence="5" id="KW-0378">Hydrolase</keyword>
<dbReference type="Gene3D" id="1.10.150.240">
    <property type="entry name" value="Putative phosphatase, domain 2"/>
    <property type="match status" value="1"/>
</dbReference>
<dbReference type="CDD" id="cd01427">
    <property type="entry name" value="HAD_like"/>
    <property type="match status" value="1"/>
</dbReference>
<dbReference type="EMBL" id="VBRY01000002">
    <property type="protein sequence ID" value="TLS68500.1"/>
    <property type="molecule type" value="Genomic_DNA"/>
</dbReference>
<dbReference type="RefSeq" id="WP_138238116.1">
    <property type="nucleotide sequence ID" value="NZ_VBRY01000002.1"/>
</dbReference>
<accession>A0A5R9GRD2</accession>
<dbReference type="SUPFAM" id="SSF56784">
    <property type="entry name" value="HAD-like"/>
    <property type="match status" value="1"/>
</dbReference>
<evidence type="ECO:0000256" key="3">
    <source>
        <dbReference type="ARBA" id="ARBA00006171"/>
    </source>
</evidence>
<name>A0A5R9GRD2_9PROT</name>
<evidence type="ECO:0000256" key="1">
    <source>
        <dbReference type="ARBA" id="ARBA00000830"/>
    </source>
</evidence>
<dbReference type="AlphaFoldDB" id="A0A5R9GRD2"/>
<dbReference type="GO" id="GO:0006281">
    <property type="term" value="P:DNA repair"/>
    <property type="evidence" value="ECO:0007669"/>
    <property type="project" value="TreeGrafter"/>
</dbReference>
<dbReference type="Pfam" id="PF00702">
    <property type="entry name" value="Hydrolase"/>
    <property type="match status" value="1"/>
</dbReference>
<evidence type="ECO:0000313" key="5">
    <source>
        <dbReference type="EMBL" id="TLS68500.1"/>
    </source>
</evidence>
<dbReference type="InterPro" id="IPR023214">
    <property type="entry name" value="HAD_sf"/>
</dbReference>
<evidence type="ECO:0000313" key="6">
    <source>
        <dbReference type="Proteomes" id="UP000306585"/>
    </source>
</evidence>
<dbReference type="InterPro" id="IPR023198">
    <property type="entry name" value="PGP-like_dom2"/>
</dbReference>
<dbReference type="EC" id="3.1.3.18" evidence="4"/>
<organism evidence="5 6">
    <name type="scientific">Mariprofundus erugo</name>
    <dbReference type="NCBI Taxonomy" id="2528639"/>
    <lineage>
        <taxon>Bacteria</taxon>
        <taxon>Pseudomonadati</taxon>
        <taxon>Pseudomonadota</taxon>
        <taxon>Candidatius Mariprofundia</taxon>
        <taxon>Mariprofundales</taxon>
        <taxon>Mariprofundaceae</taxon>
        <taxon>Mariprofundus</taxon>
    </lineage>
</organism>